<comment type="similarity">
    <text evidence="1">Belongs to the Mg-chelatase subunits D/I family.</text>
</comment>
<dbReference type="InterPro" id="IPR027417">
    <property type="entry name" value="P-loop_NTPase"/>
</dbReference>
<dbReference type="Pfam" id="PF01078">
    <property type="entry name" value="Mg_chelatase"/>
    <property type="match status" value="1"/>
</dbReference>
<dbReference type="InterPro" id="IPR000523">
    <property type="entry name" value="Mg_chelatse_chII-like_cat_dom"/>
</dbReference>
<reference evidence="6 7" key="1">
    <citation type="submission" date="2018-07" db="EMBL/GenBank/DDBJ databases">
        <title>Genomic Encyclopedia of Type Strains, Phase IV (KMG-IV): sequencing the most valuable type-strain genomes for metagenomic binning, comparative biology and taxonomic classification.</title>
        <authorList>
            <person name="Goeker M."/>
        </authorList>
    </citation>
    <scope>NUCLEOTIDE SEQUENCE [LARGE SCALE GENOMIC DNA]</scope>
    <source>
        <strain evidence="6 7">DSM 7466</strain>
    </source>
</reference>
<dbReference type="InterPro" id="IPR003593">
    <property type="entry name" value="AAA+_ATPase"/>
</dbReference>
<gene>
    <name evidence="6" type="ORF">C7452_0813</name>
</gene>
<dbReference type="Proteomes" id="UP000256864">
    <property type="component" value="Unassembled WGS sequence"/>
</dbReference>
<comment type="caution">
    <text evidence="6">The sequence shown here is derived from an EMBL/GenBank/DDBJ whole genome shotgun (WGS) entry which is preliminary data.</text>
</comment>
<dbReference type="PANTHER" id="PTHR35023:SF1">
    <property type="entry name" value="MG-PROTOPORPHYRIN IX CHELATASE"/>
    <property type="match status" value="1"/>
</dbReference>
<feature type="compositionally biased region" description="Basic and acidic residues" evidence="4">
    <location>
        <begin position="320"/>
        <end position="335"/>
    </location>
</feature>
<dbReference type="AlphaFoldDB" id="A0A371NFQ0"/>
<protein>
    <submittedName>
        <fullName evidence="6">Protoporphyrin IX magnesium-chelatase</fullName>
    </submittedName>
</protein>
<dbReference type="InterPro" id="IPR002035">
    <property type="entry name" value="VWF_A"/>
</dbReference>
<dbReference type="PROSITE" id="PS50234">
    <property type="entry name" value="VWFA"/>
    <property type="match status" value="1"/>
</dbReference>
<dbReference type="Gene3D" id="3.40.50.300">
    <property type="entry name" value="P-loop containing nucleotide triphosphate hydrolases"/>
    <property type="match status" value="1"/>
</dbReference>
<keyword evidence="2" id="KW-0547">Nucleotide-binding</keyword>
<sequence length="684" mass="75690">MKNLVFPFTAIVGQEKVKKALVLNAINPAIGGVLIKGDKGTGKTTAVRALADLLPSIRTVKGCPFNCDPDEPESACDLCREGDFEVEYRKMRVVELPLGSTEDRVVGSLDIRKAIREGIKALEPGILAEANRNILYVDEINLLDDHLVDVLLDAAAYGVNTVEREGISLQHPSRFILVGTMNPAEGELRPQLSDRIGIHINVGTISDIKKRVLIMKRRDEFEQDPEGFIERFRDSQRELLERIMGARKLLPAVTIDDYLLELIARVCVDAGVDGHRSDIAIVRTARALAAFSGRRRVHEEDVEEAIILVLGERIPGKTYNRENTRREMQRAREEMEKESEDDGGSDDDSRGDESDSSPEGDESGSPPEAEDQGLGEPGTPPDDTPEEGDTGSTGTGGRGMALTTESGRTPETQDVDVDIKKLLKLKGKKKERLYGSRVESKTRRGKYVRSRFPRGDHTDVAIDATIRAAAAHSRGDIRVRDEDIRQKIRKHGARASIVLVVDISGSMFSERKASMVKGLIERFIEDAQRHHDRISVVGFRGRDAEVIIPSTSHGASFREVVDGIRVGGTTPMAQGIERGLEILRAEKRRKEYVPLMVILSDGMPNVGLNRNPRREALDAASRLRDEDIPSIVINFERGVRGGRDFNMEVALASGGSYYDLENLKDPSTAIESIMEHERAVFQAR</sequence>
<evidence type="ECO:0000256" key="3">
    <source>
        <dbReference type="ARBA" id="ARBA00022840"/>
    </source>
</evidence>
<feature type="region of interest" description="Disordered" evidence="4">
    <location>
        <begin position="320"/>
        <end position="415"/>
    </location>
</feature>
<dbReference type="Gene3D" id="3.40.50.410">
    <property type="entry name" value="von Willebrand factor, type A domain"/>
    <property type="match status" value="1"/>
</dbReference>
<organism evidence="6 7">
    <name type="scientific">Methanothermobacter defluvii</name>
    <dbReference type="NCBI Taxonomy" id="49339"/>
    <lineage>
        <taxon>Archaea</taxon>
        <taxon>Methanobacteriati</taxon>
        <taxon>Methanobacteriota</taxon>
        <taxon>Methanomada group</taxon>
        <taxon>Methanobacteria</taxon>
        <taxon>Methanobacteriales</taxon>
        <taxon>Methanobacteriaceae</taxon>
        <taxon>Methanothermobacter</taxon>
    </lineage>
</organism>
<dbReference type="SUPFAM" id="SSF52540">
    <property type="entry name" value="P-loop containing nucleoside triphosphate hydrolases"/>
    <property type="match status" value="1"/>
</dbReference>
<evidence type="ECO:0000256" key="2">
    <source>
        <dbReference type="ARBA" id="ARBA00022741"/>
    </source>
</evidence>
<dbReference type="Gene3D" id="1.10.8.80">
    <property type="entry name" value="Magnesium chelatase subunit I, C-Terminal domain"/>
    <property type="match status" value="1"/>
</dbReference>
<dbReference type="PANTHER" id="PTHR35023">
    <property type="entry name" value="CHELATASE-RELATED"/>
    <property type="match status" value="1"/>
</dbReference>
<dbReference type="InterPro" id="IPR052989">
    <property type="entry name" value="Mg-chelatase_DI-like"/>
</dbReference>
<proteinExistence type="inferred from homology"/>
<name>A0A371NFQ0_9EURY</name>
<dbReference type="InterPro" id="IPR036465">
    <property type="entry name" value="vWFA_dom_sf"/>
</dbReference>
<dbReference type="EMBL" id="QREL01000001">
    <property type="protein sequence ID" value="REE28790.1"/>
    <property type="molecule type" value="Genomic_DNA"/>
</dbReference>
<keyword evidence="3" id="KW-0067">ATP-binding</keyword>
<keyword evidence="7" id="KW-1185">Reference proteome</keyword>
<dbReference type="CDD" id="cd00009">
    <property type="entry name" value="AAA"/>
    <property type="match status" value="1"/>
</dbReference>
<accession>A0A371NFQ0</accession>
<dbReference type="Pfam" id="PF17863">
    <property type="entry name" value="AAA_lid_2"/>
    <property type="match status" value="1"/>
</dbReference>
<dbReference type="RefSeq" id="WP_115892285.1">
    <property type="nucleotide sequence ID" value="NZ_QREL01000001.1"/>
</dbReference>
<dbReference type="InterPro" id="IPR041628">
    <property type="entry name" value="ChlI/MoxR_AAA_lid"/>
</dbReference>
<evidence type="ECO:0000256" key="4">
    <source>
        <dbReference type="SAM" id="MobiDB-lite"/>
    </source>
</evidence>
<feature type="compositionally biased region" description="Polar residues" evidence="4">
    <location>
        <begin position="403"/>
        <end position="412"/>
    </location>
</feature>
<feature type="compositionally biased region" description="Acidic residues" evidence="4">
    <location>
        <begin position="354"/>
        <end position="373"/>
    </location>
</feature>
<dbReference type="SUPFAM" id="SSF53300">
    <property type="entry name" value="vWA-like"/>
    <property type="match status" value="1"/>
</dbReference>
<dbReference type="SMART" id="SM00327">
    <property type="entry name" value="VWA"/>
    <property type="match status" value="1"/>
</dbReference>
<dbReference type="GO" id="GO:0005524">
    <property type="term" value="F:ATP binding"/>
    <property type="evidence" value="ECO:0007669"/>
    <property type="project" value="UniProtKB-KW"/>
</dbReference>
<evidence type="ECO:0000256" key="1">
    <source>
        <dbReference type="ARBA" id="ARBA00005799"/>
    </source>
</evidence>
<feature type="compositionally biased region" description="Acidic residues" evidence="4">
    <location>
        <begin position="336"/>
        <end position="346"/>
    </location>
</feature>
<evidence type="ECO:0000313" key="7">
    <source>
        <dbReference type="Proteomes" id="UP000256864"/>
    </source>
</evidence>
<dbReference type="Pfam" id="PF00092">
    <property type="entry name" value="VWA"/>
    <property type="match status" value="1"/>
</dbReference>
<evidence type="ECO:0000259" key="5">
    <source>
        <dbReference type="PROSITE" id="PS50234"/>
    </source>
</evidence>
<feature type="domain" description="VWFA" evidence="5">
    <location>
        <begin position="496"/>
        <end position="677"/>
    </location>
</feature>
<evidence type="ECO:0000313" key="6">
    <source>
        <dbReference type="EMBL" id="REE28790.1"/>
    </source>
</evidence>
<dbReference type="SMART" id="SM00382">
    <property type="entry name" value="AAA"/>
    <property type="match status" value="1"/>
</dbReference>